<sequence>MRLELHKLSGGRPRTADILHRPPDTLMDGGTASKGTEHPSRCPCPTAPPRLHIPLFYARVTLPVHDLQGIIFFPPVRALEFKL</sequence>
<protein>
    <submittedName>
        <fullName evidence="2">Uncharacterized protein</fullName>
    </submittedName>
</protein>
<organism evidence="2 3">
    <name type="scientific">Portunus trituberculatus</name>
    <name type="common">Swimming crab</name>
    <name type="synonym">Neptunus trituberculatus</name>
    <dbReference type="NCBI Taxonomy" id="210409"/>
    <lineage>
        <taxon>Eukaryota</taxon>
        <taxon>Metazoa</taxon>
        <taxon>Ecdysozoa</taxon>
        <taxon>Arthropoda</taxon>
        <taxon>Crustacea</taxon>
        <taxon>Multicrustacea</taxon>
        <taxon>Malacostraca</taxon>
        <taxon>Eumalacostraca</taxon>
        <taxon>Eucarida</taxon>
        <taxon>Decapoda</taxon>
        <taxon>Pleocyemata</taxon>
        <taxon>Brachyura</taxon>
        <taxon>Eubrachyura</taxon>
        <taxon>Portunoidea</taxon>
        <taxon>Portunidae</taxon>
        <taxon>Portuninae</taxon>
        <taxon>Portunus</taxon>
    </lineage>
</organism>
<dbReference type="EMBL" id="VSRR010102194">
    <property type="protein sequence ID" value="MPC95421.1"/>
    <property type="molecule type" value="Genomic_DNA"/>
</dbReference>
<name>A0A5B7JBU5_PORTR</name>
<feature type="compositionally biased region" description="Basic and acidic residues" evidence="1">
    <location>
        <begin position="14"/>
        <end position="23"/>
    </location>
</feature>
<feature type="region of interest" description="Disordered" evidence="1">
    <location>
        <begin position="1"/>
        <end position="43"/>
    </location>
</feature>
<dbReference type="Proteomes" id="UP000324222">
    <property type="component" value="Unassembled WGS sequence"/>
</dbReference>
<keyword evidence="3" id="KW-1185">Reference proteome</keyword>
<dbReference type="AlphaFoldDB" id="A0A5B7JBU5"/>
<evidence type="ECO:0000256" key="1">
    <source>
        <dbReference type="SAM" id="MobiDB-lite"/>
    </source>
</evidence>
<comment type="caution">
    <text evidence="2">The sequence shown here is derived from an EMBL/GenBank/DDBJ whole genome shotgun (WGS) entry which is preliminary data.</text>
</comment>
<reference evidence="2 3" key="1">
    <citation type="submission" date="2019-05" db="EMBL/GenBank/DDBJ databases">
        <title>Another draft genome of Portunus trituberculatus and its Hox gene families provides insights of decapod evolution.</title>
        <authorList>
            <person name="Jeong J.-H."/>
            <person name="Song I."/>
            <person name="Kim S."/>
            <person name="Choi T."/>
            <person name="Kim D."/>
            <person name="Ryu S."/>
            <person name="Kim W."/>
        </authorList>
    </citation>
    <scope>NUCLEOTIDE SEQUENCE [LARGE SCALE GENOMIC DNA]</scope>
    <source>
        <tissue evidence="2">Muscle</tissue>
    </source>
</reference>
<evidence type="ECO:0000313" key="3">
    <source>
        <dbReference type="Proteomes" id="UP000324222"/>
    </source>
</evidence>
<proteinExistence type="predicted"/>
<evidence type="ECO:0000313" key="2">
    <source>
        <dbReference type="EMBL" id="MPC95421.1"/>
    </source>
</evidence>
<accession>A0A5B7JBU5</accession>
<gene>
    <name evidence="2" type="ORF">E2C01_090632</name>
</gene>